<keyword evidence="3" id="KW-1185">Reference proteome</keyword>
<feature type="domain" description="Transglutaminase-like" evidence="1">
    <location>
        <begin position="20"/>
        <end position="90"/>
    </location>
</feature>
<dbReference type="SMART" id="SM00460">
    <property type="entry name" value="TGc"/>
    <property type="match status" value="1"/>
</dbReference>
<protein>
    <recommendedName>
        <fullName evidence="1">Transglutaminase-like domain-containing protein</fullName>
    </recommendedName>
</protein>
<comment type="caution">
    <text evidence="2">The sequence shown here is derived from an EMBL/GenBank/DDBJ whole genome shotgun (WGS) entry which is preliminary data.</text>
</comment>
<gene>
    <name evidence="2" type="ORF">GHK86_20090</name>
</gene>
<feature type="non-terminal residue" evidence="2">
    <location>
        <position position="1"/>
    </location>
</feature>
<dbReference type="Proteomes" id="UP000437736">
    <property type="component" value="Unassembled WGS sequence"/>
</dbReference>
<dbReference type="Gene3D" id="3.10.620.30">
    <property type="match status" value="1"/>
</dbReference>
<dbReference type="InterPro" id="IPR052901">
    <property type="entry name" value="Bact_TGase-like"/>
</dbReference>
<reference evidence="2 3" key="1">
    <citation type="submission" date="2019-11" db="EMBL/GenBank/DDBJ databases">
        <title>Acidiferrimicrobium australis gen. nov., sp. nov., an acidophilic and obligately heterotrophic, member of the Actinobacteria that catalyses dissimilatory oxido- reduction of iron isolated from metal-rich acidic water in Chile.</title>
        <authorList>
            <person name="Gonzalez D."/>
            <person name="Huber K."/>
            <person name="Hedrich S."/>
            <person name="Rojas-Villalobos C."/>
            <person name="Quatrini R."/>
            <person name="Dinamarca M.A."/>
            <person name="Schwarz A."/>
            <person name="Canales C."/>
            <person name="Nancucheo I."/>
        </authorList>
    </citation>
    <scope>NUCLEOTIDE SEQUENCE [LARGE SCALE GENOMIC DNA]</scope>
    <source>
        <strain evidence="2 3">USS-CCA1</strain>
    </source>
</reference>
<accession>A0ABW9QZ98</accession>
<dbReference type="PANTHER" id="PTHR42736">
    <property type="entry name" value="PROTEIN-GLUTAMINE GAMMA-GLUTAMYLTRANSFERASE"/>
    <property type="match status" value="1"/>
</dbReference>
<evidence type="ECO:0000313" key="3">
    <source>
        <dbReference type="Proteomes" id="UP000437736"/>
    </source>
</evidence>
<dbReference type="InterPro" id="IPR038765">
    <property type="entry name" value="Papain-like_cys_pep_sf"/>
</dbReference>
<evidence type="ECO:0000259" key="1">
    <source>
        <dbReference type="SMART" id="SM00460"/>
    </source>
</evidence>
<dbReference type="SUPFAM" id="SSF54001">
    <property type="entry name" value="Cysteine proteinases"/>
    <property type="match status" value="1"/>
</dbReference>
<dbReference type="InterPro" id="IPR002931">
    <property type="entry name" value="Transglutaminase-like"/>
</dbReference>
<evidence type="ECO:0000313" key="2">
    <source>
        <dbReference type="EMBL" id="MST35017.1"/>
    </source>
</evidence>
<feature type="non-terminal residue" evidence="2">
    <location>
        <position position="102"/>
    </location>
</feature>
<proteinExistence type="predicted"/>
<sequence>TYSLHPPVDGSGIGAIETFLFSTRTGYCQQFAGSYAVLARSIGLPTRLAVGFTTGRRIGPHRYQVTDADVHTWPEVWFPRYGWVPFEPTKGVPGAGFAIPGA</sequence>
<dbReference type="EMBL" id="WJHE01001363">
    <property type="protein sequence ID" value="MST35017.1"/>
    <property type="molecule type" value="Genomic_DNA"/>
</dbReference>
<organism evidence="2 3">
    <name type="scientific">Acidiferrimicrobium australe</name>
    <dbReference type="NCBI Taxonomy" id="2664430"/>
    <lineage>
        <taxon>Bacteria</taxon>
        <taxon>Bacillati</taxon>
        <taxon>Actinomycetota</taxon>
        <taxon>Acidimicrobiia</taxon>
        <taxon>Acidimicrobiales</taxon>
        <taxon>Acidimicrobiaceae</taxon>
        <taxon>Acidiferrimicrobium</taxon>
    </lineage>
</organism>
<dbReference type="Pfam" id="PF01841">
    <property type="entry name" value="Transglut_core"/>
    <property type="match status" value="1"/>
</dbReference>
<name>A0ABW9QZ98_9ACTN</name>
<dbReference type="PANTHER" id="PTHR42736:SF1">
    <property type="entry name" value="PROTEIN-GLUTAMINE GAMMA-GLUTAMYLTRANSFERASE"/>
    <property type="match status" value="1"/>
</dbReference>